<protein>
    <submittedName>
        <fullName evidence="2">Uncharacterized protein</fullName>
    </submittedName>
</protein>
<accession>A0A7J5YIR4</accession>
<gene>
    <name evidence="2" type="ORF">F7725_015737</name>
</gene>
<name>A0A7J5YIR4_DISMA</name>
<evidence type="ECO:0000256" key="1">
    <source>
        <dbReference type="SAM" id="MobiDB-lite"/>
    </source>
</evidence>
<keyword evidence="3" id="KW-1185">Reference proteome</keyword>
<dbReference type="AlphaFoldDB" id="A0A7J5YIR4"/>
<organism evidence="2 3">
    <name type="scientific">Dissostichus mawsoni</name>
    <name type="common">Antarctic cod</name>
    <dbReference type="NCBI Taxonomy" id="36200"/>
    <lineage>
        <taxon>Eukaryota</taxon>
        <taxon>Metazoa</taxon>
        <taxon>Chordata</taxon>
        <taxon>Craniata</taxon>
        <taxon>Vertebrata</taxon>
        <taxon>Euteleostomi</taxon>
        <taxon>Actinopterygii</taxon>
        <taxon>Neopterygii</taxon>
        <taxon>Teleostei</taxon>
        <taxon>Neoteleostei</taxon>
        <taxon>Acanthomorphata</taxon>
        <taxon>Eupercaria</taxon>
        <taxon>Perciformes</taxon>
        <taxon>Notothenioidei</taxon>
        <taxon>Nototheniidae</taxon>
        <taxon>Dissostichus</taxon>
    </lineage>
</organism>
<evidence type="ECO:0000313" key="2">
    <source>
        <dbReference type="EMBL" id="KAF3849240.1"/>
    </source>
</evidence>
<dbReference type="Proteomes" id="UP000518266">
    <property type="component" value="Unassembled WGS sequence"/>
</dbReference>
<reference evidence="2 3" key="1">
    <citation type="submission" date="2020-03" db="EMBL/GenBank/DDBJ databases">
        <title>Dissostichus mawsoni Genome sequencing and assembly.</title>
        <authorList>
            <person name="Park H."/>
        </authorList>
    </citation>
    <scope>NUCLEOTIDE SEQUENCE [LARGE SCALE GENOMIC DNA]</scope>
    <source>
        <strain evidence="2">DM0001</strain>
        <tissue evidence="2">Muscle</tissue>
    </source>
</reference>
<dbReference type="EMBL" id="JAAKFY010000012">
    <property type="protein sequence ID" value="KAF3849240.1"/>
    <property type="molecule type" value="Genomic_DNA"/>
</dbReference>
<feature type="region of interest" description="Disordered" evidence="1">
    <location>
        <begin position="1"/>
        <end position="26"/>
    </location>
</feature>
<evidence type="ECO:0000313" key="3">
    <source>
        <dbReference type="Proteomes" id="UP000518266"/>
    </source>
</evidence>
<sequence>MFTAHIDSKPNSLSHPPTEAPSSPPPLLYRFSFFSRDKQRQLQRSGQFDGSFSSWTGKEDVYTEQAQEVTAAVKTGLDKPQNSLHLSIPRGFEALIAPKPRSVTRTVTIP</sequence>
<proteinExistence type="predicted"/>
<comment type="caution">
    <text evidence="2">The sequence shown here is derived from an EMBL/GenBank/DDBJ whole genome shotgun (WGS) entry which is preliminary data.</text>
</comment>